<reference evidence="3 4" key="1">
    <citation type="submission" date="2019-11" db="EMBL/GenBank/DDBJ databases">
        <title>Spirosoma endbachense sp. nov., isolated from a natural salt meadow.</title>
        <authorList>
            <person name="Rojas J."/>
            <person name="Ambika Manirajan B."/>
            <person name="Ratering S."/>
            <person name="Suarez C."/>
            <person name="Geissler-Plaum R."/>
            <person name="Schnell S."/>
        </authorList>
    </citation>
    <scope>NUCLEOTIDE SEQUENCE [LARGE SCALE GENOMIC DNA]</scope>
    <source>
        <strain evidence="3 4">I-24</strain>
    </source>
</reference>
<dbReference type="Gene3D" id="3.20.20.80">
    <property type="entry name" value="Glycosidases"/>
    <property type="match status" value="1"/>
</dbReference>
<dbReference type="KEGG" id="senf:GJR95_22200"/>
<evidence type="ECO:0000313" key="4">
    <source>
        <dbReference type="Proteomes" id="UP000464577"/>
    </source>
</evidence>
<protein>
    <recommendedName>
        <fullName evidence="2">Glycoside hydrolase family 2 catalytic domain-containing protein</fullName>
    </recommendedName>
</protein>
<keyword evidence="4" id="KW-1185">Reference proteome</keyword>
<dbReference type="GO" id="GO:0005975">
    <property type="term" value="P:carbohydrate metabolic process"/>
    <property type="evidence" value="ECO:0007669"/>
    <property type="project" value="InterPro"/>
</dbReference>
<dbReference type="InterPro" id="IPR051913">
    <property type="entry name" value="GH2_Domain-Containing"/>
</dbReference>
<dbReference type="Proteomes" id="UP000464577">
    <property type="component" value="Chromosome"/>
</dbReference>
<dbReference type="InterPro" id="IPR006103">
    <property type="entry name" value="Glyco_hydro_2_cat"/>
</dbReference>
<dbReference type="InterPro" id="IPR017853">
    <property type="entry name" value="GH"/>
</dbReference>
<dbReference type="GO" id="GO:0004553">
    <property type="term" value="F:hydrolase activity, hydrolyzing O-glycosyl compounds"/>
    <property type="evidence" value="ECO:0007669"/>
    <property type="project" value="InterPro"/>
</dbReference>
<feature type="signal peptide" evidence="1">
    <location>
        <begin position="1"/>
        <end position="21"/>
    </location>
</feature>
<dbReference type="PANTHER" id="PTHR42732:SF2">
    <property type="entry name" value="BETA-MANNOSIDASE"/>
    <property type="match status" value="1"/>
</dbReference>
<dbReference type="AlphaFoldDB" id="A0A6P1W0L7"/>
<gene>
    <name evidence="3" type="ORF">GJR95_22200</name>
</gene>
<evidence type="ECO:0000313" key="3">
    <source>
        <dbReference type="EMBL" id="QHV97550.1"/>
    </source>
</evidence>
<keyword evidence="1" id="KW-0732">Signal</keyword>
<organism evidence="3 4">
    <name type="scientific">Spirosoma endbachense</name>
    <dbReference type="NCBI Taxonomy" id="2666025"/>
    <lineage>
        <taxon>Bacteria</taxon>
        <taxon>Pseudomonadati</taxon>
        <taxon>Bacteroidota</taxon>
        <taxon>Cytophagia</taxon>
        <taxon>Cytophagales</taxon>
        <taxon>Cytophagaceae</taxon>
        <taxon>Spirosoma</taxon>
    </lineage>
</organism>
<feature type="domain" description="Glycoside hydrolase family 2 catalytic" evidence="2">
    <location>
        <begin position="114"/>
        <end position="236"/>
    </location>
</feature>
<name>A0A6P1W0L7_9BACT</name>
<dbReference type="PANTHER" id="PTHR42732">
    <property type="entry name" value="BETA-GALACTOSIDASE"/>
    <property type="match status" value="1"/>
</dbReference>
<dbReference type="Pfam" id="PF02836">
    <property type="entry name" value="Glyco_hydro_2_C"/>
    <property type="match status" value="1"/>
</dbReference>
<sequence length="437" mass="49833">MQRFLLFFCLLACFVINSCSDASTSRQNASSEIKPTAIRYDGQTYQLLRYGKPYFIQGAGGVSYLNQLKACGGNSIRIWDDLEAGPILKQAHTLGLTVLFGLWVEREMEGFDYDDQSAVDRQYERIRKIVLKYRSQPALLMWCVGNEWAQAADNFKVFDEVNRIAKLVHELDPDHPVTTVISPDNERAVWLVRQRCPAIDILAVNSYKLTEKLGEIFKKGGWDKPYLISEYGAQAYWETPTTPWEAPIEPTSLQKDQYVTQIYRNYIGSRPPNCLGSYLFYWGYKQEETQTWFSVFDEQGRSSPLVDLVQLLWTGKKPANQAPVVQSLLIDGQNITHKSFTGSPSFHRAQLVTTDPERDSLTYHWEIKRRAQHSADYVGTPLPALKGLIQETSGASITFNLPRQPGSYRLFAYAYDTHRHVATANFAFQVTESESDN</sequence>
<accession>A0A6P1W0L7</accession>
<proteinExistence type="predicted"/>
<dbReference type="EMBL" id="CP045997">
    <property type="protein sequence ID" value="QHV97550.1"/>
    <property type="molecule type" value="Genomic_DNA"/>
</dbReference>
<dbReference type="SUPFAM" id="SSF51445">
    <property type="entry name" value="(Trans)glycosidases"/>
    <property type="match status" value="1"/>
</dbReference>
<evidence type="ECO:0000259" key="2">
    <source>
        <dbReference type="Pfam" id="PF02836"/>
    </source>
</evidence>
<feature type="chain" id="PRO_5026854203" description="Glycoside hydrolase family 2 catalytic domain-containing protein" evidence="1">
    <location>
        <begin position="22"/>
        <end position="437"/>
    </location>
</feature>
<evidence type="ECO:0000256" key="1">
    <source>
        <dbReference type="SAM" id="SignalP"/>
    </source>
</evidence>
<dbReference type="RefSeq" id="WP_162387961.1">
    <property type="nucleotide sequence ID" value="NZ_CP045997.1"/>
</dbReference>